<evidence type="ECO:0000256" key="6">
    <source>
        <dbReference type="ARBA" id="ARBA00022771"/>
    </source>
</evidence>
<dbReference type="PROSITE" id="PS01242">
    <property type="entry name" value="ZF_FPG_1"/>
    <property type="match status" value="1"/>
</dbReference>
<feature type="domain" description="Formamidopyrimidine-DNA glycosylase catalytic" evidence="17">
    <location>
        <begin position="2"/>
        <end position="112"/>
    </location>
</feature>
<name>A0ABT7SSV5_9ALTE</name>
<dbReference type="GO" id="GO:0140078">
    <property type="term" value="F:class I DNA-(apurinic or apyrimidinic site) endonuclease activity"/>
    <property type="evidence" value="ECO:0007669"/>
    <property type="project" value="UniProtKB-EC"/>
</dbReference>
<evidence type="ECO:0000256" key="3">
    <source>
        <dbReference type="ARBA" id="ARBA00011245"/>
    </source>
</evidence>
<feature type="active site" description="Proton donor" evidence="15">
    <location>
        <position position="3"/>
    </location>
</feature>
<dbReference type="EMBL" id="JAUCBP010000001">
    <property type="protein sequence ID" value="MDM7859278.1"/>
    <property type="molecule type" value="Genomic_DNA"/>
</dbReference>
<dbReference type="NCBIfam" id="TIGR00577">
    <property type="entry name" value="fpg"/>
    <property type="match status" value="1"/>
</dbReference>
<dbReference type="HAMAP" id="MF_00103">
    <property type="entry name" value="Fapy_DNA_glycosyl"/>
    <property type="match status" value="1"/>
</dbReference>
<evidence type="ECO:0000256" key="7">
    <source>
        <dbReference type="ARBA" id="ARBA00022801"/>
    </source>
</evidence>
<dbReference type="Proteomes" id="UP001234343">
    <property type="component" value="Unassembled WGS sequence"/>
</dbReference>
<comment type="function">
    <text evidence="15">Involved in base excision repair of DNA damaged by oxidation or by mutagenic agents. Acts as DNA glycosylase that recognizes and removes damaged bases. Has a preference for oxidized purines, such as 7,8-dihydro-8-oxoguanine (8-oxoG). Has AP (apurinic/apyrimidinic) lyase activity and introduces nicks in the DNA strand. Cleaves the DNA backbone by beta-delta elimination to generate a single-strand break at the site of the removed base with both 3'- and 5'-phosphates.</text>
</comment>
<keyword evidence="11 15" id="KW-0456">Lyase</keyword>
<dbReference type="InterPro" id="IPR015887">
    <property type="entry name" value="DNA_glyclase_Znf_dom_DNA_BS"/>
</dbReference>
<comment type="cofactor">
    <cofactor evidence="15">
        <name>Zn(2+)</name>
        <dbReference type="ChEBI" id="CHEBI:29105"/>
    </cofactor>
    <text evidence="15">Binds 1 zinc ion per subunit.</text>
</comment>
<comment type="catalytic activity">
    <reaction evidence="14 15">
        <text>2'-deoxyribonucleotide-(2'-deoxyribose 5'-phosphate)-2'-deoxyribonucleotide-DNA = a 3'-end 2'-deoxyribonucleotide-(2,3-dehydro-2,3-deoxyribose 5'-phosphate)-DNA + a 5'-end 5'-phospho-2'-deoxyribonucleoside-DNA + H(+)</text>
        <dbReference type="Rhea" id="RHEA:66592"/>
        <dbReference type="Rhea" id="RHEA-COMP:13180"/>
        <dbReference type="Rhea" id="RHEA-COMP:16897"/>
        <dbReference type="Rhea" id="RHEA-COMP:17067"/>
        <dbReference type="ChEBI" id="CHEBI:15378"/>
        <dbReference type="ChEBI" id="CHEBI:136412"/>
        <dbReference type="ChEBI" id="CHEBI:157695"/>
        <dbReference type="ChEBI" id="CHEBI:167181"/>
        <dbReference type="EC" id="4.2.99.18"/>
    </reaction>
</comment>
<dbReference type="GO" id="GO:0008534">
    <property type="term" value="F:oxidized purine nucleobase lesion DNA N-glycosylase activity"/>
    <property type="evidence" value="ECO:0007669"/>
    <property type="project" value="UniProtKB-EC"/>
</dbReference>
<gene>
    <name evidence="15 18" type="primary">mutM</name>
    <name evidence="15" type="synonym">fpg</name>
    <name evidence="18" type="ORF">QTP81_01495</name>
</gene>
<evidence type="ECO:0000256" key="5">
    <source>
        <dbReference type="ARBA" id="ARBA00022763"/>
    </source>
</evidence>
<dbReference type="Gene3D" id="1.10.8.50">
    <property type="match status" value="1"/>
</dbReference>
<evidence type="ECO:0000256" key="1">
    <source>
        <dbReference type="ARBA" id="ARBA00001668"/>
    </source>
</evidence>
<dbReference type="SUPFAM" id="SSF57716">
    <property type="entry name" value="Glucocorticoid receptor-like (DNA-binding domain)"/>
    <property type="match status" value="1"/>
</dbReference>
<keyword evidence="6 15" id="KW-0863">Zinc-finger</keyword>
<organism evidence="18 19">
    <name type="scientific">Alteromonas arenosi</name>
    <dbReference type="NCBI Taxonomy" id="3055817"/>
    <lineage>
        <taxon>Bacteria</taxon>
        <taxon>Pseudomonadati</taxon>
        <taxon>Pseudomonadota</taxon>
        <taxon>Gammaproteobacteria</taxon>
        <taxon>Alteromonadales</taxon>
        <taxon>Alteromonadaceae</taxon>
        <taxon>Alteromonas/Salinimonas group</taxon>
        <taxon>Alteromonas</taxon>
    </lineage>
</organism>
<dbReference type="Gene3D" id="3.20.190.10">
    <property type="entry name" value="MutM-like, N-terminal"/>
    <property type="match status" value="1"/>
</dbReference>
<keyword evidence="7 15" id="KW-0378">Hydrolase</keyword>
<dbReference type="InterPro" id="IPR010979">
    <property type="entry name" value="Ribosomal_uS13-like_H2TH"/>
</dbReference>
<dbReference type="InterPro" id="IPR010663">
    <property type="entry name" value="Znf_FPG/IleRS"/>
</dbReference>
<keyword evidence="8 15" id="KW-0862">Zinc</keyword>
<dbReference type="InterPro" id="IPR000214">
    <property type="entry name" value="Znf_DNA_glyclase/AP_lyase"/>
</dbReference>
<evidence type="ECO:0000256" key="12">
    <source>
        <dbReference type="ARBA" id="ARBA00023268"/>
    </source>
</evidence>
<dbReference type="EC" id="3.2.2.23" evidence="15"/>
<comment type="similarity">
    <text evidence="2 15">Belongs to the FPG family.</text>
</comment>
<evidence type="ECO:0000256" key="14">
    <source>
        <dbReference type="ARBA" id="ARBA00044632"/>
    </source>
</evidence>
<keyword evidence="4 15" id="KW-0479">Metal-binding</keyword>
<dbReference type="SUPFAM" id="SSF46946">
    <property type="entry name" value="S13-like H2TH domain"/>
    <property type="match status" value="1"/>
</dbReference>
<evidence type="ECO:0000256" key="13">
    <source>
        <dbReference type="ARBA" id="ARBA00023295"/>
    </source>
</evidence>
<feature type="binding site" evidence="15">
    <location>
        <position position="90"/>
    </location>
    <ligand>
        <name>DNA</name>
        <dbReference type="ChEBI" id="CHEBI:16991"/>
    </ligand>
</feature>
<keyword evidence="13 15" id="KW-0326">Glycosidase</keyword>
<feature type="active site" description="Proton donor; for beta-elimination activity" evidence="15">
    <location>
        <position position="57"/>
    </location>
</feature>
<dbReference type="EC" id="4.2.99.18" evidence="15"/>
<dbReference type="PANTHER" id="PTHR22993">
    <property type="entry name" value="FORMAMIDOPYRIMIDINE-DNA GLYCOSYLASE"/>
    <property type="match status" value="1"/>
</dbReference>
<evidence type="ECO:0000256" key="11">
    <source>
        <dbReference type="ARBA" id="ARBA00023239"/>
    </source>
</evidence>
<dbReference type="InterPro" id="IPR012319">
    <property type="entry name" value="FPG_cat"/>
</dbReference>
<evidence type="ECO:0000256" key="8">
    <source>
        <dbReference type="ARBA" id="ARBA00022833"/>
    </source>
</evidence>
<keyword evidence="19" id="KW-1185">Reference proteome</keyword>
<evidence type="ECO:0000313" key="18">
    <source>
        <dbReference type="EMBL" id="MDM7859278.1"/>
    </source>
</evidence>
<feature type="binding site" evidence="15">
    <location>
        <position position="109"/>
    </location>
    <ligand>
        <name>DNA</name>
        <dbReference type="ChEBI" id="CHEBI:16991"/>
    </ligand>
</feature>
<dbReference type="SMART" id="SM01232">
    <property type="entry name" value="H2TH"/>
    <property type="match status" value="1"/>
</dbReference>
<reference evidence="18 19" key="1">
    <citation type="submission" date="2023-06" db="EMBL/GenBank/DDBJ databases">
        <title>Alteromonas sp. ASW11-36 isolated from intertidal sand.</title>
        <authorList>
            <person name="Li Y."/>
        </authorList>
    </citation>
    <scope>NUCLEOTIDE SEQUENCE [LARGE SCALE GENOMIC DNA]</scope>
    <source>
        <strain evidence="18 19">ASW11-36</strain>
    </source>
</reference>
<dbReference type="SMART" id="SM00898">
    <property type="entry name" value="Fapy_DNA_glyco"/>
    <property type="match status" value="1"/>
</dbReference>
<comment type="caution">
    <text evidence="18">The sequence shown here is derived from an EMBL/GenBank/DDBJ whole genome shotgun (WGS) entry which is preliminary data.</text>
</comment>
<feature type="active site" description="Schiff-base intermediate with DNA" evidence="15">
    <location>
        <position position="2"/>
    </location>
</feature>
<keyword evidence="9 15" id="KW-0238">DNA-binding</keyword>
<proteinExistence type="inferred from homology"/>
<dbReference type="InterPro" id="IPR015886">
    <property type="entry name" value="H2TH_FPG"/>
</dbReference>
<dbReference type="Pfam" id="PF06827">
    <property type="entry name" value="zf-FPG_IleRS"/>
    <property type="match status" value="1"/>
</dbReference>
<sequence length="270" mass="29726">MPELPEVEVSRLGVAPHLESQSITAVVVRDKRLRWPVPDDVQRAVGHQIQSVTRRAKYLFLNTDVGSIVLHLGMSGRLRVVDQDLPTVKHDHIDVVLASGKCLRLNDPRRFGACLWQAPDEPPLALLANLGPEPLTDAFDDERLYKLSRGKNVAVKTFIMTNQVVVGVGNIYANEALFLSGIDPRRAAGKISKKRYEVLTGHIRSVLAAAIAQGGTTLKDFTQADGNPGYFKQHLRVYGRAGDDCEACGTTIKSVTIGQRNTFYCPSCQR</sequence>
<evidence type="ECO:0000256" key="2">
    <source>
        <dbReference type="ARBA" id="ARBA00009409"/>
    </source>
</evidence>
<comment type="subunit">
    <text evidence="3 15">Monomer.</text>
</comment>
<accession>A0ABT7SSV5</accession>
<dbReference type="NCBIfam" id="NF002211">
    <property type="entry name" value="PRK01103.1"/>
    <property type="match status" value="1"/>
</dbReference>
<dbReference type="RefSeq" id="WP_289363198.1">
    <property type="nucleotide sequence ID" value="NZ_JAUCBP010000001.1"/>
</dbReference>
<evidence type="ECO:0000313" key="19">
    <source>
        <dbReference type="Proteomes" id="UP001234343"/>
    </source>
</evidence>
<dbReference type="PROSITE" id="PS51068">
    <property type="entry name" value="FPG_CAT"/>
    <property type="match status" value="1"/>
</dbReference>
<feature type="domain" description="FPG-type" evidence="16">
    <location>
        <begin position="236"/>
        <end position="270"/>
    </location>
</feature>
<dbReference type="SUPFAM" id="SSF81624">
    <property type="entry name" value="N-terminal domain of MutM-like DNA repair proteins"/>
    <property type="match status" value="1"/>
</dbReference>
<evidence type="ECO:0000256" key="15">
    <source>
        <dbReference type="HAMAP-Rule" id="MF_00103"/>
    </source>
</evidence>
<dbReference type="InterPro" id="IPR035937">
    <property type="entry name" value="FPG_N"/>
</dbReference>
<evidence type="ECO:0000259" key="17">
    <source>
        <dbReference type="PROSITE" id="PS51068"/>
    </source>
</evidence>
<comment type="catalytic activity">
    <reaction evidence="1 15">
        <text>Hydrolysis of DNA containing ring-opened 7-methylguanine residues, releasing 2,6-diamino-4-hydroxy-5-(N-methyl)formamidopyrimidine.</text>
        <dbReference type="EC" id="3.2.2.23"/>
    </reaction>
</comment>
<dbReference type="PANTHER" id="PTHR22993:SF9">
    <property type="entry name" value="FORMAMIDOPYRIMIDINE-DNA GLYCOSYLASE"/>
    <property type="match status" value="1"/>
</dbReference>
<evidence type="ECO:0000259" key="16">
    <source>
        <dbReference type="PROSITE" id="PS51066"/>
    </source>
</evidence>
<evidence type="ECO:0000256" key="4">
    <source>
        <dbReference type="ARBA" id="ARBA00022723"/>
    </source>
</evidence>
<keyword evidence="5 15" id="KW-0227">DNA damage</keyword>
<evidence type="ECO:0000256" key="9">
    <source>
        <dbReference type="ARBA" id="ARBA00023125"/>
    </source>
</evidence>
<protein>
    <recommendedName>
        <fullName evidence="15">Formamidopyrimidine-DNA glycosylase</fullName>
        <shortName evidence="15">Fapy-DNA glycosylase</shortName>
        <ecNumber evidence="15">3.2.2.23</ecNumber>
    </recommendedName>
    <alternativeName>
        <fullName evidence="15">DNA-(apurinic or apyrimidinic site) lyase MutM</fullName>
        <shortName evidence="15">AP lyase MutM</shortName>
        <ecNumber evidence="15">4.2.99.18</ecNumber>
    </alternativeName>
</protein>
<dbReference type="InterPro" id="IPR020629">
    <property type="entry name" value="FPG_Glyclase"/>
</dbReference>
<keyword evidence="10 15" id="KW-0234">DNA repair</keyword>
<dbReference type="Pfam" id="PF06831">
    <property type="entry name" value="H2TH"/>
    <property type="match status" value="1"/>
</dbReference>
<keyword evidence="12 15" id="KW-0511">Multifunctional enzyme</keyword>
<dbReference type="Pfam" id="PF01149">
    <property type="entry name" value="Fapy_DNA_glyco"/>
    <property type="match status" value="1"/>
</dbReference>
<dbReference type="PROSITE" id="PS51066">
    <property type="entry name" value="ZF_FPG_2"/>
    <property type="match status" value="1"/>
</dbReference>
<dbReference type="CDD" id="cd08966">
    <property type="entry name" value="EcFpg-like_N"/>
    <property type="match status" value="1"/>
</dbReference>
<feature type="active site" description="Proton donor; for delta-elimination activity" evidence="15">
    <location>
        <position position="260"/>
    </location>
</feature>
<feature type="binding site" evidence="15">
    <location>
        <position position="151"/>
    </location>
    <ligand>
        <name>DNA</name>
        <dbReference type="ChEBI" id="CHEBI:16991"/>
    </ligand>
</feature>
<evidence type="ECO:0000256" key="10">
    <source>
        <dbReference type="ARBA" id="ARBA00023204"/>
    </source>
</evidence>